<dbReference type="Proteomes" id="UP000298787">
    <property type="component" value="Chromosome 1"/>
</dbReference>
<dbReference type="AlphaFoldDB" id="A0A4U5U018"/>
<feature type="compositionally biased region" description="Pro residues" evidence="1">
    <location>
        <begin position="181"/>
        <end position="195"/>
    </location>
</feature>
<dbReference type="PANTHER" id="PTHR34605:SF3">
    <property type="entry name" value="P CELL-TYPE AGGLUTINATION PROTEIN MAP4-LIKE-RELATED"/>
    <property type="match status" value="1"/>
</dbReference>
<feature type="compositionally biased region" description="Low complexity" evidence="1">
    <location>
        <begin position="542"/>
        <end position="555"/>
    </location>
</feature>
<dbReference type="GO" id="GO:0003677">
    <property type="term" value="F:DNA binding"/>
    <property type="evidence" value="ECO:0007669"/>
    <property type="project" value="InterPro"/>
</dbReference>
<protein>
    <submittedName>
        <fullName evidence="2">Uncharacterized protein</fullName>
    </submittedName>
</protein>
<feature type="compositionally biased region" description="Basic residues" evidence="1">
    <location>
        <begin position="501"/>
        <end position="514"/>
    </location>
</feature>
<dbReference type="SUPFAM" id="SSF56349">
    <property type="entry name" value="DNA breaking-rejoining enzymes"/>
    <property type="match status" value="1"/>
</dbReference>
<feature type="compositionally biased region" description="Polar residues" evidence="1">
    <location>
        <begin position="325"/>
        <end position="340"/>
    </location>
</feature>
<gene>
    <name evidence="2" type="ORF">D9C73_000131</name>
</gene>
<evidence type="ECO:0000313" key="3">
    <source>
        <dbReference type="Proteomes" id="UP000298787"/>
    </source>
</evidence>
<proteinExistence type="predicted"/>
<organism evidence="2 3">
    <name type="scientific">Collichthys lucidus</name>
    <name type="common">Big head croaker</name>
    <name type="synonym">Sciaena lucida</name>
    <dbReference type="NCBI Taxonomy" id="240159"/>
    <lineage>
        <taxon>Eukaryota</taxon>
        <taxon>Metazoa</taxon>
        <taxon>Chordata</taxon>
        <taxon>Craniata</taxon>
        <taxon>Vertebrata</taxon>
        <taxon>Euteleostomi</taxon>
        <taxon>Actinopterygii</taxon>
        <taxon>Neopterygii</taxon>
        <taxon>Teleostei</taxon>
        <taxon>Neoteleostei</taxon>
        <taxon>Acanthomorphata</taxon>
        <taxon>Eupercaria</taxon>
        <taxon>Sciaenidae</taxon>
        <taxon>Collichthys</taxon>
    </lineage>
</organism>
<feature type="region of interest" description="Disordered" evidence="1">
    <location>
        <begin position="1"/>
        <end position="73"/>
    </location>
</feature>
<dbReference type="EMBL" id="CM014078">
    <property type="protein sequence ID" value="TKS66075.1"/>
    <property type="molecule type" value="Genomic_DNA"/>
</dbReference>
<dbReference type="InterPro" id="IPR011010">
    <property type="entry name" value="DNA_brk_join_enz"/>
</dbReference>
<dbReference type="STRING" id="240159.A0A4U5U018"/>
<dbReference type="InterPro" id="IPR052925">
    <property type="entry name" value="Phage_Integrase-like_Recomb"/>
</dbReference>
<sequence>MSATSLSPVIPAGQPPRRAPSSDSPAPEIIHLGQLQRHRALSTSQARGEPVSVAGQTPATPDTPLQPLPIQTRQRPADPLRGVFTRATAARPSATGMADWTVASLKRQLTQHNIPFLHSDRKATLFRHLRNLLQNSTSRNHFRVAAAATMTSLHRLRLSPLIQPLPRASIPVPTSNVPLPSTAPPPQQAPAPSLSIPPLPSNHSLATAHLQHAPRRPRQAIPVSSALRQQILRFPRPQVRAGRLPVTHHRLALRFGGNGFYSYHTLFASQAAERLHQFNQGTYWGTLDIELYCRTFAARPSLHCDQCGAPSHSATTCSITTQLPRTSIPQKHNQTVSRNLSPAAPPPSITPKPAAPQSASLGPAPKGVNRRGRPILYQGGRILCNNFNDLGKTNQSGQPQPVYLFRLNSPLSPYEPLLNYINSRLACQASPLDPLFISETGRVATRSWFHHHFRQILLRSGIPPEPYSGHRSSLHRFQTGHTRQYHQNARPLGLDRVPSLRPKRPERHPKRTRASLHMKFSLGALIRRVAERRFPPLRVSIPPGSSQDSSGQPQDHSADGPASSLLLPFFPLPHPFTPHPFIPRPSSLHPSTPIPSSPLTLPQHITHAS</sequence>
<name>A0A4U5U018_COLLU</name>
<feature type="region of interest" description="Disordered" evidence="1">
    <location>
        <begin position="537"/>
        <end position="564"/>
    </location>
</feature>
<dbReference type="PANTHER" id="PTHR34605">
    <property type="entry name" value="PHAGE_INTEGRASE DOMAIN-CONTAINING PROTEIN"/>
    <property type="match status" value="1"/>
</dbReference>
<reference evidence="2 3" key="1">
    <citation type="submission" date="2019-01" db="EMBL/GenBank/DDBJ databases">
        <title>Genome Assembly of Collichthys lucidus.</title>
        <authorList>
            <person name="Cai M."/>
            <person name="Xiao S."/>
        </authorList>
    </citation>
    <scope>NUCLEOTIDE SEQUENCE [LARGE SCALE GENOMIC DNA]</scope>
    <source>
        <strain evidence="2">JT15FE1705JMU</strain>
        <tissue evidence="2">Muscle</tissue>
    </source>
</reference>
<evidence type="ECO:0000256" key="1">
    <source>
        <dbReference type="SAM" id="MobiDB-lite"/>
    </source>
</evidence>
<feature type="compositionally biased region" description="Pro residues" evidence="1">
    <location>
        <begin position="343"/>
        <end position="354"/>
    </location>
</feature>
<evidence type="ECO:0000313" key="2">
    <source>
        <dbReference type="EMBL" id="TKS66075.1"/>
    </source>
</evidence>
<feature type="region of interest" description="Disordered" evidence="1">
    <location>
        <begin position="483"/>
        <end position="514"/>
    </location>
</feature>
<accession>A0A4U5U018</accession>
<feature type="region of interest" description="Disordered" evidence="1">
    <location>
        <begin position="325"/>
        <end position="372"/>
    </location>
</feature>
<feature type="region of interest" description="Disordered" evidence="1">
    <location>
        <begin position="581"/>
        <end position="609"/>
    </location>
</feature>
<feature type="region of interest" description="Disordered" evidence="1">
    <location>
        <begin position="173"/>
        <end position="195"/>
    </location>
</feature>
<keyword evidence="3" id="KW-1185">Reference proteome</keyword>